<organism evidence="15">
    <name type="scientific">Sesamum radiatum</name>
    <name type="common">Black benniseed</name>
    <dbReference type="NCBI Taxonomy" id="300843"/>
    <lineage>
        <taxon>Eukaryota</taxon>
        <taxon>Viridiplantae</taxon>
        <taxon>Streptophyta</taxon>
        <taxon>Embryophyta</taxon>
        <taxon>Tracheophyta</taxon>
        <taxon>Spermatophyta</taxon>
        <taxon>Magnoliopsida</taxon>
        <taxon>eudicotyledons</taxon>
        <taxon>Gunneridae</taxon>
        <taxon>Pentapetalae</taxon>
        <taxon>asterids</taxon>
        <taxon>lamiids</taxon>
        <taxon>Lamiales</taxon>
        <taxon>Pedaliaceae</taxon>
        <taxon>Sesamum</taxon>
    </lineage>
</organism>
<evidence type="ECO:0000256" key="7">
    <source>
        <dbReference type="ARBA" id="ARBA00022840"/>
    </source>
</evidence>
<evidence type="ECO:0000256" key="12">
    <source>
        <dbReference type="SAM" id="Phobius"/>
    </source>
</evidence>
<dbReference type="InterPro" id="IPR011527">
    <property type="entry name" value="ABC1_TM_dom"/>
</dbReference>
<dbReference type="GO" id="GO:0008559">
    <property type="term" value="F:ABC-type xenobiotic transporter activity"/>
    <property type="evidence" value="ECO:0007669"/>
    <property type="project" value="UniProtKB-EC"/>
</dbReference>
<evidence type="ECO:0000256" key="10">
    <source>
        <dbReference type="ARBA" id="ARBA00034018"/>
    </source>
</evidence>
<reference evidence="15" key="2">
    <citation type="journal article" date="2024" name="Plant">
        <title>Genomic evolution and insights into agronomic trait innovations of Sesamum species.</title>
        <authorList>
            <person name="Miao H."/>
            <person name="Wang L."/>
            <person name="Qu L."/>
            <person name="Liu H."/>
            <person name="Sun Y."/>
            <person name="Le M."/>
            <person name="Wang Q."/>
            <person name="Wei S."/>
            <person name="Zheng Y."/>
            <person name="Lin W."/>
            <person name="Duan Y."/>
            <person name="Cao H."/>
            <person name="Xiong S."/>
            <person name="Wang X."/>
            <person name="Wei L."/>
            <person name="Li C."/>
            <person name="Ma Q."/>
            <person name="Ju M."/>
            <person name="Zhao R."/>
            <person name="Li G."/>
            <person name="Mu C."/>
            <person name="Tian Q."/>
            <person name="Mei H."/>
            <person name="Zhang T."/>
            <person name="Gao T."/>
            <person name="Zhang H."/>
        </authorList>
    </citation>
    <scope>NUCLEOTIDE SEQUENCE</scope>
    <source>
        <strain evidence="15">G02</strain>
    </source>
</reference>
<dbReference type="CDD" id="cd18580">
    <property type="entry name" value="ABC_6TM_ABCC_D2"/>
    <property type="match status" value="1"/>
</dbReference>
<feature type="transmembrane region" description="Helical" evidence="12">
    <location>
        <begin position="487"/>
        <end position="514"/>
    </location>
</feature>
<dbReference type="InterPro" id="IPR003593">
    <property type="entry name" value="AAA+_ATPase"/>
</dbReference>
<keyword evidence="9 12" id="KW-0472">Membrane</keyword>
<dbReference type="InterPro" id="IPR017871">
    <property type="entry name" value="ABC_transporter-like_CS"/>
</dbReference>
<dbReference type="PROSITE" id="PS50893">
    <property type="entry name" value="ABC_TRANSPORTER_2"/>
    <property type="match status" value="1"/>
</dbReference>
<evidence type="ECO:0000256" key="1">
    <source>
        <dbReference type="ARBA" id="ARBA00004141"/>
    </source>
</evidence>
<comment type="catalytic activity">
    <reaction evidence="10">
        <text>ATP + H2O + xenobioticSide 1 = ADP + phosphate + xenobioticSide 2.</text>
        <dbReference type="EC" id="7.6.2.2"/>
    </reaction>
</comment>
<protein>
    <recommendedName>
        <fullName evidence="3">ABC-type xenobiotic transporter</fullName>
        <ecNumber evidence="3">7.6.2.2</ecNumber>
    </recommendedName>
</protein>
<feature type="region of interest" description="Disordered" evidence="11">
    <location>
        <begin position="443"/>
        <end position="474"/>
    </location>
</feature>
<evidence type="ECO:0000256" key="2">
    <source>
        <dbReference type="ARBA" id="ARBA00009726"/>
    </source>
</evidence>
<dbReference type="Gene3D" id="3.40.50.300">
    <property type="entry name" value="P-loop containing nucleotide triphosphate hydrolases"/>
    <property type="match status" value="1"/>
</dbReference>
<dbReference type="FunFam" id="1.20.1560.10:FF:000003">
    <property type="entry name" value="ABC transporter C family member 10"/>
    <property type="match status" value="1"/>
</dbReference>
<dbReference type="FunFam" id="3.40.50.300:FF:000997">
    <property type="entry name" value="Multidrug resistance-associated protein 1"/>
    <property type="match status" value="1"/>
</dbReference>
<dbReference type="CDD" id="cd03250">
    <property type="entry name" value="ABCC_MRP_domain1"/>
    <property type="match status" value="1"/>
</dbReference>
<name>A0AAW2UR81_SESRA</name>
<dbReference type="PANTHER" id="PTHR24223">
    <property type="entry name" value="ATP-BINDING CASSETTE SUB-FAMILY C"/>
    <property type="match status" value="1"/>
</dbReference>
<dbReference type="Pfam" id="PF00005">
    <property type="entry name" value="ABC_tran"/>
    <property type="match status" value="1"/>
</dbReference>
<dbReference type="PROSITE" id="PS00211">
    <property type="entry name" value="ABC_TRANSPORTER_1"/>
    <property type="match status" value="1"/>
</dbReference>
<feature type="domain" description="ABC transmembrane type-1" evidence="14">
    <location>
        <begin position="11"/>
        <end position="195"/>
    </location>
</feature>
<feature type="transmembrane region" description="Helical" evidence="12">
    <location>
        <begin position="52"/>
        <end position="72"/>
    </location>
</feature>
<dbReference type="PANTHER" id="PTHR24223:SF181">
    <property type="entry name" value="ABC TRANSPORTER C FAMILY MEMBER 3"/>
    <property type="match status" value="1"/>
</dbReference>
<dbReference type="SUPFAM" id="SSF90123">
    <property type="entry name" value="ABC transporter transmembrane region"/>
    <property type="match status" value="2"/>
</dbReference>
<accession>A0AAW2UR81</accession>
<evidence type="ECO:0000256" key="9">
    <source>
        <dbReference type="ARBA" id="ARBA00023136"/>
    </source>
</evidence>
<dbReference type="CDD" id="cd18579">
    <property type="entry name" value="ABC_6TM_ABCC_D1"/>
    <property type="match status" value="1"/>
</dbReference>
<dbReference type="EC" id="7.6.2.2" evidence="3"/>
<evidence type="ECO:0000256" key="6">
    <source>
        <dbReference type="ARBA" id="ARBA00022741"/>
    </source>
</evidence>
<evidence type="ECO:0000259" key="13">
    <source>
        <dbReference type="PROSITE" id="PS50893"/>
    </source>
</evidence>
<dbReference type="InterPro" id="IPR044726">
    <property type="entry name" value="ABCC_6TM_D2"/>
</dbReference>
<dbReference type="InterPro" id="IPR036640">
    <property type="entry name" value="ABC1_TM_sf"/>
</dbReference>
<keyword evidence="5 12" id="KW-0812">Transmembrane</keyword>
<comment type="similarity">
    <text evidence="2">Belongs to the ABC transporter superfamily. ABCC family. Conjugate transporter (TC 3.A.1.208) subfamily.</text>
</comment>
<feature type="domain" description="ABC transporter" evidence="13">
    <location>
        <begin position="209"/>
        <end position="434"/>
    </location>
</feature>
<dbReference type="PROSITE" id="PS50929">
    <property type="entry name" value="ABC_TM1F"/>
    <property type="match status" value="2"/>
</dbReference>
<dbReference type="AlphaFoldDB" id="A0AAW2UR81"/>
<feature type="domain" description="ABC transmembrane type-1" evidence="14">
    <location>
        <begin position="502"/>
        <end position="726"/>
    </location>
</feature>
<feature type="transmembrane region" description="Helical" evidence="12">
    <location>
        <begin position="620"/>
        <end position="638"/>
    </location>
</feature>
<feature type="transmembrane region" description="Helical" evidence="12">
    <location>
        <begin position="534"/>
        <end position="561"/>
    </location>
</feature>
<keyword evidence="6" id="KW-0547">Nucleotide-binding</keyword>
<proteinExistence type="inferred from homology"/>
<comment type="subcellular location">
    <subcellularLocation>
        <location evidence="1">Membrane</location>
        <topology evidence="1">Multi-pass membrane protein</topology>
    </subcellularLocation>
</comment>
<dbReference type="Gene3D" id="1.20.1560.10">
    <property type="entry name" value="ABC transporter type 1, transmembrane domain"/>
    <property type="match status" value="2"/>
</dbReference>
<dbReference type="EMBL" id="JACGWJ010000005">
    <property type="protein sequence ID" value="KAL0419397.1"/>
    <property type="molecule type" value="Genomic_DNA"/>
</dbReference>
<keyword evidence="8 12" id="KW-1133">Transmembrane helix</keyword>
<feature type="compositionally biased region" description="Polar residues" evidence="11">
    <location>
        <begin position="443"/>
        <end position="454"/>
    </location>
</feature>
<dbReference type="Pfam" id="PF00664">
    <property type="entry name" value="ABC_membrane"/>
    <property type="match status" value="2"/>
</dbReference>
<keyword evidence="7" id="KW-0067">ATP-binding</keyword>
<evidence type="ECO:0000256" key="3">
    <source>
        <dbReference type="ARBA" id="ARBA00012191"/>
    </source>
</evidence>
<sequence>MPVKAGEFNWEIINLMSVDAGSISFFSFYMHYPWMAVIQVGLALAILYKNLGLASLATLVASVLVMLVNIPLGKFEEKLQEGLMKSKDERMKMTSEVLRNMRILKLQSWEMKFLSRILDLRKIETGWLRKYAYASSAVMLVFSGAHIFVSLATFGSCILLGIPLESGKVFSALATFEILQEPIYSLPDTISMFVQTKVSLDRISTSYLRRSRDVIERTSFAIEIIPQPTLKDINLRVLHGMRIAICGTVGSGKSTLLSCILGEVPKISGTVRLCGRKAYVAQSPWIQNGTIEDNILFGKEMEKTRYNMVLEACSLKKDLEILAFGDQTVIGERGINLSGGQKQRIQIARALYQEADIYLFDDPFSAVDAHTGTHLFNVELLPAADLIVVMNDGSIAQVGKYKDISRSGTEFMDLVGAHEEALSALTCIEAVATSVGESSSNLNATTTFNVTDSPNEQDDKKDDTAETKGQLVQEEERERGRVGLSIYWKYLTTAYGGLLVPFILLAQVLFQILSIGGDYWLAWATPVSTDTAPIVQSFTLIIVYSALSIASSICILARVLLLVEAGYKTANTFFNRMHLRLFRVPMSFFDSTPSGRILNRASSDQSAVDLSIPSVIGQSAFAVMYLLGTIVLMSQVAWQQYYIPSARELTRLFGVCKAPVIQHFSETLSGLSTIRSFEQEDRFCQTSMRLIDDHSRPMFHAAAAMEWLRIRLDTLSLVTFALSFGFLDISSRRKN</sequence>
<comment type="caution">
    <text evidence="15">The sequence shown here is derived from an EMBL/GenBank/DDBJ whole genome shotgun (WGS) entry which is preliminary data.</text>
</comment>
<dbReference type="InterPro" id="IPR050173">
    <property type="entry name" value="ABC_transporter_C-like"/>
</dbReference>
<evidence type="ECO:0000256" key="5">
    <source>
        <dbReference type="ARBA" id="ARBA00022692"/>
    </source>
</evidence>
<dbReference type="InterPro" id="IPR044746">
    <property type="entry name" value="ABCC_6TM_D1"/>
</dbReference>
<evidence type="ECO:0000256" key="11">
    <source>
        <dbReference type="SAM" id="MobiDB-lite"/>
    </source>
</evidence>
<dbReference type="InterPro" id="IPR027417">
    <property type="entry name" value="P-loop_NTPase"/>
</dbReference>
<dbReference type="GO" id="GO:0016887">
    <property type="term" value="F:ATP hydrolysis activity"/>
    <property type="evidence" value="ECO:0007669"/>
    <property type="project" value="InterPro"/>
</dbReference>
<dbReference type="SUPFAM" id="SSF52540">
    <property type="entry name" value="P-loop containing nucleoside triphosphate hydrolases"/>
    <property type="match status" value="1"/>
</dbReference>
<reference evidence="15" key="1">
    <citation type="submission" date="2020-06" db="EMBL/GenBank/DDBJ databases">
        <authorList>
            <person name="Li T."/>
            <person name="Hu X."/>
            <person name="Zhang T."/>
            <person name="Song X."/>
            <person name="Zhang H."/>
            <person name="Dai N."/>
            <person name="Sheng W."/>
            <person name="Hou X."/>
            <person name="Wei L."/>
        </authorList>
    </citation>
    <scope>NUCLEOTIDE SEQUENCE</scope>
    <source>
        <strain evidence="15">G02</strain>
        <tissue evidence="15">Leaf</tissue>
    </source>
</reference>
<dbReference type="InterPro" id="IPR003439">
    <property type="entry name" value="ABC_transporter-like_ATP-bd"/>
</dbReference>
<gene>
    <name evidence="15" type="ORF">Sradi_1353200</name>
</gene>
<evidence type="ECO:0000259" key="14">
    <source>
        <dbReference type="PROSITE" id="PS50929"/>
    </source>
</evidence>
<dbReference type="GO" id="GO:0016020">
    <property type="term" value="C:membrane"/>
    <property type="evidence" value="ECO:0007669"/>
    <property type="project" value="UniProtKB-SubCell"/>
</dbReference>
<feature type="transmembrane region" description="Helical" evidence="12">
    <location>
        <begin position="131"/>
        <end position="162"/>
    </location>
</feature>
<dbReference type="SMART" id="SM00382">
    <property type="entry name" value="AAA"/>
    <property type="match status" value="1"/>
</dbReference>
<keyword evidence="4" id="KW-0813">Transport</keyword>
<feature type="compositionally biased region" description="Basic and acidic residues" evidence="11">
    <location>
        <begin position="457"/>
        <end position="466"/>
    </location>
</feature>
<evidence type="ECO:0000256" key="4">
    <source>
        <dbReference type="ARBA" id="ARBA00022448"/>
    </source>
</evidence>
<evidence type="ECO:0000256" key="8">
    <source>
        <dbReference type="ARBA" id="ARBA00022989"/>
    </source>
</evidence>
<evidence type="ECO:0000313" key="15">
    <source>
        <dbReference type="EMBL" id="KAL0419397.1"/>
    </source>
</evidence>
<dbReference type="GO" id="GO:0005524">
    <property type="term" value="F:ATP binding"/>
    <property type="evidence" value="ECO:0007669"/>
    <property type="project" value="UniProtKB-KW"/>
</dbReference>